<dbReference type="Pfam" id="PF00144">
    <property type="entry name" value="Beta-lactamase"/>
    <property type="match status" value="1"/>
</dbReference>
<evidence type="ECO:0000259" key="3">
    <source>
        <dbReference type="Pfam" id="PF00144"/>
    </source>
</evidence>
<name>A0A809S5C4_9BACT</name>
<accession>A0A809S5C4</accession>
<reference evidence="4" key="1">
    <citation type="journal article" name="DNA Res.">
        <title>The physiological potential of anammox bacteria as revealed by their core genome structure.</title>
        <authorList>
            <person name="Okubo T."/>
            <person name="Toyoda A."/>
            <person name="Fukuhara K."/>
            <person name="Uchiyama I."/>
            <person name="Harigaya Y."/>
            <person name="Kuroiwa M."/>
            <person name="Suzuki T."/>
            <person name="Murakami Y."/>
            <person name="Suwa Y."/>
            <person name="Takami H."/>
        </authorList>
    </citation>
    <scope>NUCLEOTIDE SEQUENCE</scope>
    <source>
        <strain evidence="4">317325-2</strain>
    </source>
</reference>
<dbReference type="Gene3D" id="3.40.710.10">
    <property type="entry name" value="DD-peptidase/beta-lactamase superfamily"/>
    <property type="match status" value="1"/>
</dbReference>
<dbReference type="GO" id="GO:0016787">
    <property type="term" value="F:hydrolase activity"/>
    <property type="evidence" value="ECO:0007669"/>
    <property type="project" value="UniProtKB-KW"/>
</dbReference>
<dbReference type="InterPro" id="IPR001466">
    <property type="entry name" value="Beta-lactam-related"/>
</dbReference>
<keyword evidence="1 4" id="KW-0378">Hydrolase</keyword>
<dbReference type="SUPFAM" id="SSF56601">
    <property type="entry name" value="beta-lactamase/transpeptidase-like"/>
    <property type="match status" value="1"/>
</dbReference>
<dbReference type="InterPro" id="IPR050789">
    <property type="entry name" value="Diverse_Enzym_Activities"/>
</dbReference>
<feature type="region of interest" description="Disordered" evidence="2">
    <location>
        <begin position="306"/>
        <end position="328"/>
    </location>
</feature>
<dbReference type="Proteomes" id="UP000662873">
    <property type="component" value="Chromosome"/>
</dbReference>
<dbReference type="PANTHER" id="PTHR43283">
    <property type="entry name" value="BETA-LACTAMASE-RELATED"/>
    <property type="match status" value="1"/>
</dbReference>
<protein>
    <submittedName>
        <fullName evidence="4">Serine hydrolase</fullName>
    </submittedName>
</protein>
<gene>
    <name evidence="4" type="ORF">NPRO_17520</name>
</gene>
<evidence type="ECO:0000313" key="5">
    <source>
        <dbReference type="Proteomes" id="UP000662873"/>
    </source>
</evidence>
<dbReference type="InterPro" id="IPR012338">
    <property type="entry name" value="Beta-lactam/transpept-like"/>
</dbReference>
<dbReference type="PANTHER" id="PTHR43283:SF11">
    <property type="entry name" value="BETA-LACTAMASE-RELATED DOMAIN-CONTAINING PROTEIN"/>
    <property type="match status" value="1"/>
</dbReference>
<evidence type="ECO:0000256" key="1">
    <source>
        <dbReference type="ARBA" id="ARBA00022801"/>
    </source>
</evidence>
<organism evidence="4 5">
    <name type="scientific">Candidatus Nitrosymbiomonas proteolyticus</name>
    <dbReference type="NCBI Taxonomy" id="2608984"/>
    <lineage>
        <taxon>Bacteria</taxon>
        <taxon>Bacillati</taxon>
        <taxon>Armatimonadota</taxon>
        <taxon>Armatimonadota incertae sedis</taxon>
        <taxon>Candidatus Nitrosymbiomonas</taxon>
    </lineage>
</organism>
<dbReference type="AlphaFoldDB" id="A0A809S5C4"/>
<proteinExistence type="predicted"/>
<sequence>MISEPLRFLAAGQIAILNGMDLGPLLELCEQGVRDGVFPGAAFAVGSAQKTEVGCVGRQRYEPSAPEITPATLFDMASVTKVFATTTAAMLLHDDGKLDIAAPVARYLPQFAVEGKKEITVRNLLVHDSGLPAYANYQGKLTTCEAVRQALLEEKPINPVGKTTVYSCLNAISLQRVIEALAGVPLDRFLSQRVFGPLGLTSTLFCPPEADWSLAAPTEKMARWRLSFRKEPPTQPEDIERALGAWIQGEVHDPLAYMQGGVSGNAGLFSTVGDTAKFLRMMLEKGSGSGKQIVCSGTVEEWTRRQGSESSRSLGWDTKSAKGSSAGSKFSMRSFGHTGFTGTCVWVDPENELFAVLLTNRVHPTSENSKITQFRPKFHDLVFRLAKG</sequence>
<evidence type="ECO:0000313" key="4">
    <source>
        <dbReference type="EMBL" id="BBO24157.1"/>
    </source>
</evidence>
<evidence type="ECO:0000256" key="2">
    <source>
        <dbReference type="SAM" id="MobiDB-lite"/>
    </source>
</evidence>
<dbReference type="EMBL" id="AP021858">
    <property type="protein sequence ID" value="BBO24157.1"/>
    <property type="molecule type" value="Genomic_DNA"/>
</dbReference>
<feature type="domain" description="Beta-lactamase-related" evidence="3">
    <location>
        <begin position="30"/>
        <end position="368"/>
    </location>
</feature>
<dbReference type="KEGG" id="npy:NPRO_17520"/>